<feature type="domain" description="HAMP" evidence="11">
    <location>
        <begin position="314"/>
        <end position="368"/>
    </location>
</feature>
<dbReference type="GO" id="GO:0007165">
    <property type="term" value="P:signal transduction"/>
    <property type="evidence" value="ECO:0007669"/>
    <property type="project" value="InterPro"/>
</dbReference>
<evidence type="ECO:0000256" key="3">
    <source>
        <dbReference type="ARBA" id="ARBA00012438"/>
    </source>
</evidence>
<evidence type="ECO:0000256" key="7">
    <source>
        <dbReference type="ARBA" id="ARBA00022777"/>
    </source>
</evidence>
<dbReference type="GO" id="GO:0016020">
    <property type="term" value="C:membrane"/>
    <property type="evidence" value="ECO:0007669"/>
    <property type="project" value="UniProtKB-SubCell"/>
</dbReference>
<evidence type="ECO:0000256" key="8">
    <source>
        <dbReference type="ARBA" id="ARBA00022840"/>
    </source>
</evidence>
<evidence type="ECO:0000259" key="11">
    <source>
        <dbReference type="PROSITE" id="PS50885"/>
    </source>
</evidence>
<evidence type="ECO:0000313" key="12">
    <source>
        <dbReference type="EMBL" id="RID90746.1"/>
    </source>
</evidence>
<evidence type="ECO:0000256" key="4">
    <source>
        <dbReference type="ARBA" id="ARBA00022553"/>
    </source>
</evidence>
<comment type="subcellular location">
    <subcellularLocation>
        <location evidence="2">Membrane</location>
    </subcellularLocation>
</comment>
<gene>
    <name evidence="12" type="ORF">D2N39_15735</name>
</gene>
<dbReference type="InterPro" id="IPR011495">
    <property type="entry name" value="Sig_transdc_His_kin_sub2_dim/P"/>
</dbReference>
<dbReference type="InterPro" id="IPR036890">
    <property type="entry name" value="HATPase_C_sf"/>
</dbReference>
<dbReference type="PANTHER" id="PTHR41523">
    <property type="entry name" value="TWO-COMPONENT SYSTEM SENSOR PROTEIN"/>
    <property type="match status" value="1"/>
</dbReference>
<comment type="caution">
    <text evidence="12">The sequence shown here is derived from an EMBL/GenBank/DDBJ whole genome shotgun (WGS) entry which is preliminary data.</text>
</comment>
<dbReference type="Gene3D" id="3.30.450.20">
    <property type="entry name" value="PAS domain"/>
    <property type="match status" value="1"/>
</dbReference>
<dbReference type="Pfam" id="PF07568">
    <property type="entry name" value="HisKA_2"/>
    <property type="match status" value="1"/>
</dbReference>
<dbReference type="Proteomes" id="UP000266649">
    <property type="component" value="Unassembled WGS sequence"/>
</dbReference>
<name>A0A398BU59_9RHOB</name>
<evidence type="ECO:0000256" key="5">
    <source>
        <dbReference type="ARBA" id="ARBA00022679"/>
    </source>
</evidence>
<organism evidence="12 13">
    <name type="scientific">Gemmobacter lutimaris</name>
    <dbReference type="NCBI Taxonomy" id="2306023"/>
    <lineage>
        <taxon>Bacteria</taxon>
        <taxon>Pseudomonadati</taxon>
        <taxon>Pseudomonadota</taxon>
        <taxon>Alphaproteobacteria</taxon>
        <taxon>Rhodobacterales</taxon>
        <taxon>Paracoccaceae</taxon>
        <taxon>Gemmobacter</taxon>
    </lineage>
</organism>
<evidence type="ECO:0000256" key="1">
    <source>
        <dbReference type="ARBA" id="ARBA00000085"/>
    </source>
</evidence>
<keyword evidence="10" id="KW-1133">Transmembrane helix</keyword>
<keyword evidence="10" id="KW-0472">Membrane</keyword>
<evidence type="ECO:0000256" key="10">
    <source>
        <dbReference type="SAM" id="Phobius"/>
    </source>
</evidence>
<keyword evidence="5" id="KW-0808">Transferase</keyword>
<protein>
    <recommendedName>
        <fullName evidence="3">histidine kinase</fullName>
        <ecNumber evidence="3">2.7.13.3</ecNumber>
    </recommendedName>
</protein>
<dbReference type="InterPro" id="IPR003660">
    <property type="entry name" value="HAMP_dom"/>
</dbReference>
<dbReference type="Gene3D" id="3.30.565.10">
    <property type="entry name" value="Histidine kinase-like ATPase, C-terminal domain"/>
    <property type="match status" value="1"/>
</dbReference>
<keyword evidence="13" id="KW-1185">Reference proteome</keyword>
<feature type="transmembrane region" description="Helical" evidence="10">
    <location>
        <begin position="20"/>
        <end position="41"/>
    </location>
</feature>
<keyword evidence="8" id="KW-0067">ATP-binding</keyword>
<dbReference type="RefSeq" id="WP_119135738.1">
    <property type="nucleotide sequence ID" value="NZ_QXXQ01000010.1"/>
</dbReference>
<accession>A0A398BU59</accession>
<evidence type="ECO:0000256" key="2">
    <source>
        <dbReference type="ARBA" id="ARBA00004370"/>
    </source>
</evidence>
<dbReference type="EC" id="2.7.13.3" evidence="3"/>
<evidence type="ECO:0000313" key="13">
    <source>
        <dbReference type="Proteomes" id="UP000266649"/>
    </source>
</evidence>
<proteinExistence type="predicted"/>
<evidence type="ECO:0000256" key="6">
    <source>
        <dbReference type="ARBA" id="ARBA00022741"/>
    </source>
</evidence>
<dbReference type="AlphaFoldDB" id="A0A398BU59"/>
<comment type="catalytic activity">
    <reaction evidence="1">
        <text>ATP + protein L-histidine = ADP + protein N-phospho-L-histidine.</text>
        <dbReference type="EC" id="2.7.13.3"/>
    </reaction>
</comment>
<dbReference type="PROSITE" id="PS50885">
    <property type="entry name" value="HAMP"/>
    <property type="match status" value="1"/>
</dbReference>
<keyword evidence="7 12" id="KW-0418">Kinase</keyword>
<dbReference type="SUPFAM" id="SSF55874">
    <property type="entry name" value="ATPase domain of HSP90 chaperone/DNA topoisomerase II/histidine kinase"/>
    <property type="match status" value="1"/>
</dbReference>
<dbReference type="CDD" id="cd16936">
    <property type="entry name" value="HATPase_RsbW-like"/>
    <property type="match status" value="1"/>
</dbReference>
<keyword evidence="10" id="KW-0812">Transmembrane</keyword>
<sequence length="594" mass="64744">MMPTGGPVRRRLSILSRLGFRLMVMFGIVLMPLAVLSYVQIRQYQREATARTEVAVLGQTMQAATPTVERIMRGQGAVAGLAVALPGMMTDPANCRSVMEGFLAQEENRVYSFAGFIDRDLQVRCSPQGDRDMSFRQDLKEAMELDKPTMRLRTRGAISGTSVLVFLHPVHDAAGTVLGLAALSLPHQAVQYDMLGERAFSGGAEPNALMTFDAEGEILTSSLPLEDTRSMLPVSVPLSDLADGQPHSFSGSAMSGRQSVFAVVPIAEGSLFLLGNWPVTVTDATIVETSIPIVVFPALMWLASLLVAQLAAEHQVLRHIRTLRDSIVAFADGDRRLPDLDLESAPSELRRVGIAVERMMESVLHDEAELEDMVHQKEVLLREVHHRVKNNLQLIASIINMQIRKARSPESKGLLRGLQDRVMSLATIHRELYQTSGLTDIRADELLQSIVTQIMKMAGRPGDPLKLTTSFADIRLTPDQAVPLSLLVTEALTNALKYASAAPGERPELRVSLRRDAESQAEVEIVNSIAPEDQRASPSPDSAAESTGLGEALLSAFAGQLGTRVEVENTGQEFALRFAFMPNALADAEERAVT</sequence>
<keyword evidence="6" id="KW-0547">Nucleotide-binding</keyword>
<dbReference type="EMBL" id="QXXQ01000010">
    <property type="protein sequence ID" value="RID90746.1"/>
    <property type="molecule type" value="Genomic_DNA"/>
</dbReference>
<dbReference type="PANTHER" id="PTHR41523:SF8">
    <property type="entry name" value="ETHYLENE RESPONSE SENSOR PROTEIN"/>
    <property type="match status" value="1"/>
</dbReference>
<feature type="region of interest" description="Disordered" evidence="9">
    <location>
        <begin position="527"/>
        <end position="547"/>
    </location>
</feature>
<dbReference type="GO" id="GO:0005524">
    <property type="term" value="F:ATP binding"/>
    <property type="evidence" value="ECO:0007669"/>
    <property type="project" value="UniProtKB-KW"/>
</dbReference>
<dbReference type="OrthoDB" id="9767435at2"/>
<dbReference type="GO" id="GO:0004673">
    <property type="term" value="F:protein histidine kinase activity"/>
    <property type="evidence" value="ECO:0007669"/>
    <property type="project" value="UniProtKB-EC"/>
</dbReference>
<keyword evidence="4" id="KW-0597">Phosphoprotein</keyword>
<reference evidence="12 13" key="1">
    <citation type="submission" date="2018-09" db="EMBL/GenBank/DDBJ databases">
        <title>Gemmobacter lutimaris sp. nov., a marine bacterium isolated from tidal flat.</title>
        <authorList>
            <person name="Lee D.W."/>
            <person name="Yoo Y."/>
            <person name="Kim J.-J."/>
            <person name="Kim B.S."/>
        </authorList>
    </citation>
    <scope>NUCLEOTIDE SEQUENCE [LARGE SCALE GENOMIC DNA]</scope>
    <source>
        <strain evidence="12 13">YJ-T1-11</strain>
    </source>
</reference>
<evidence type="ECO:0000256" key="9">
    <source>
        <dbReference type="SAM" id="MobiDB-lite"/>
    </source>
</evidence>